<reference evidence="3 4" key="1">
    <citation type="journal article" date="2016" name="Nat. Commun.">
        <title>Thousands of microbial genomes shed light on interconnected biogeochemical processes in an aquifer system.</title>
        <authorList>
            <person name="Anantharaman K."/>
            <person name="Brown C.T."/>
            <person name="Hug L.A."/>
            <person name="Sharon I."/>
            <person name="Castelle C.J."/>
            <person name="Probst A.J."/>
            <person name="Thomas B.C."/>
            <person name="Singh A."/>
            <person name="Wilkins M.J."/>
            <person name="Karaoz U."/>
            <person name="Brodie E.L."/>
            <person name="Williams K.H."/>
            <person name="Hubbard S.S."/>
            <person name="Banfield J.F."/>
        </authorList>
    </citation>
    <scope>NUCLEOTIDE SEQUENCE [LARGE SCALE GENOMIC DNA]</scope>
</reference>
<protein>
    <submittedName>
        <fullName evidence="3">Acetyltransferase</fullName>
    </submittedName>
</protein>
<organism evidence="3 4">
    <name type="scientific">Candidatus Giovannonibacteria bacterium RIFCSPLOWO2_01_FULL_46_32</name>
    <dbReference type="NCBI Taxonomy" id="1798353"/>
    <lineage>
        <taxon>Bacteria</taxon>
        <taxon>Candidatus Giovannoniibacteriota</taxon>
    </lineage>
</organism>
<comment type="caution">
    <text evidence="3">The sequence shown here is derived from an EMBL/GenBank/DDBJ whole genome shotgun (WGS) entry which is preliminary data.</text>
</comment>
<dbReference type="InterPro" id="IPR051159">
    <property type="entry name" value="Hexapeptide_acetyltransf"/>
</dbReference>
<gene>
    <name evidence="3" type="ORF">A3B19_01285</name>
</gene>
<evidence type="ECO:0000256" key="2">
    <source>
        <dbReference type="ARBA" id="ARBA00022737"/>
    </source>
</evidence>
<dbReference type="Proteomes" id="UP000177346">
    <property type="component" value="Unassembled WGS sequence"/>
</dbReference>
<dbReference type="InterPro" id="IPR011004">
    <property type="entry name" value="Trimer_LpxA-like_sf"/>
</dbReference>
<dbReference type="SUPFAM" id="SSF51161">
    <property type="entry name" value="Trimeric LpxA-like enzymes"/>
    <property type="match status" value="1"/>
</dbReference>
<dbReference type="PROSITE" id="PS00101">
    <property type="entry name" value="HEXAPEP_TRANSFERASES"/>
    <property type="match status" value="1"/>
</dbReference>
<accession>A0A1F5XGV1</accession>
<keyword evidence="1 3" id="KW-0808">Transferase</keyword>
<dbReference type="Pfam" id="PF00132">
    <property type="entry name" value="Hexapep"/>
    <property type="match status" value="1"/>
</dbReference>
<dbReference type="GO" id="GO:0016740">
    <property type="term" value="F:transferase activity"/>
    <property type="evidence" value="ECO:0007669"/>
    <property type="project" value="UniProtKB-KW"/>
</dbReference>
<proteinExistence type="predicted"/>
<dbReference type="InterPro" id="IPR018357">
    <property type="entry name" value="Hexapep_transf_CS"/>
</dbReference>
<name>A0A1F5XGV1_9BACT</name>
<evidence type="ECO:0000313" key="4">
    <source>
        <dbReference type="Proteomes" id="UP000177346"/>
    </source>
</evidence>
<dbReference type="Gene3D" id="2.160.10.10">
    <property type="entry name" value="Hexapeptide repeat proteins"/>
    <property type="match status" value="1"/>
</dbReference>
<dbReference type="EMBL" id="MFIF01000009">
    <property type="protein sequence ID" value="OGF87046.1"/>
    <property type="molecule type" value="Genomic_DNA"/>
</dbReference>
<evidence type="ECO:0000256" key="1">
    <source>
        <dbReference type="ARBA" id="ARBA00022679"/>
    </source>
</evidence>
<dbReference type="InterPro" id="IPR001451">
    <property type="entry name" value="Hexapep"/>
</dbReference>
<dbReference type="PANTHER" id="PTHR23416">
    <property type="entry name" value="SIALIC ACID SYNTHASE-RELATED"/>
    <property type="match status" value="1"/>
</dbReference>
<dbReference type="CDD" id="cd04647">
    <property type="entry name" value="LbH_MAT_like"/>
    <property type="match status" value="1"/>
</dbReference>
<keyword evidence="2" id="KW-0677">Repeat</keyword>
<dbReference type="AlphaFoldDB" id="A0A1F5XGV1"/>
<evidence type="ECO:0000313" key="3">
    <source>
        <dbReference type="EMBL" id="OGF87046.1"/>
    </source>
</evidence>
<sequence length="182" mass="20103">MKIQECFNRIKFWRTADRIGPDIPWTHWKLHFNSTMRALCKKKFRHFDATAELRPGSYFICPSKISIGKGVIVRPGSFLAANPKEGEHGITIEDDVLLGPGVHMYTTDHEFKNPSIPICYQDYKPSKPIVVKRGAWIGANVVILAGVTIGENSVIGAGSVVNKDIPPRVVAAGSPAVVIRKI</sequence>